<dbReference type="PRINTS" id="PR00111">
    <property type="entry name" value="ABHYDROLASE"/>
</dbReference>
<feature type="domain" description="AB hydrolase-1" evidence="1">
    <location>
        <begin position="34"/>
        <end position="294"/>
    </location>
</feature>
<keyword evidence="3" id="KW-1185">Reference proteome</keyword>
<dbReference type="GO" id="GO:0016020">
    <property type="term" value="C:membrane"/>
    <property type="evidence" value="ECO:0007669"/>
    <property type="project" value="TreeGrafter"/>
</dbReference>
<dbReference type="Proteomes" id="UP000308917">
    <property type="component" value="Unassembled WGS sequence"/>
</dbReference>
<dbReference type="Pfam" id="PF00561">
    <property type="entry name" value="Abhydrolase_1"/>
    <property type="match status" value="1"/>
</dbReference>
<dbReference type="InterPro" id="IPR050266">
    <property type="entry name" value="AB_hydrolase_sf"/>
</dbReference>
<dbReference type="InterPro" id="IPR000639">
    <property type="entry name" value="Epox_hydrolase-like"/>
</dbReference>
<dbReference type="PANTHER" id="PTHR43798:SF33">
    <property type="entry name" value="HYDROLASE, PUTATIVE (AFU_ORTHOLOGUE AFUA_2G14860)-RELATED"/>
    <property type="match status" value="1"/>
</dbReference>
<comment type="caution">
    <text evidence="2">The sequence shown here is derived from an EMBL/GenBank/DDBJ whole genome shotgun (WGS) entry which is preliminary data.</text>
</comment>
<evidence type="ECO:0000313" key="2">
    <source>
        <dbReference type="EMBL" id="THU04523.1"/>
    </source>
</evidence>
<dbReference type="InterPro" id="IPR000073">
    <property type="entry name" value="AB_hydrolase_1"/>
</dbReference>
<dbReference type="Gene3D" id="3.40.50.1820">
    <property type="entry name" value="alpha/beta hydrolase"/>
    <property type="match status" value="1"/>
</dbReference>
<gene>
    <name evidence="2" type="ORF">E9531_03810</name>
</gene>
<dbReference type="GO" id="GO:0047372">
    <property type="term" value="F:monoacylglycerol lipase activity"/>
    <property type="evidence" value="ECO:0007669"/>
    <property type="project" value="TreeGrafter"/>
</dbReference>
<keyword evidence="2" id="KW-0378">Hydrolase</keyword>
<protein>
    <submittedName>
        <fullName evidence="2">Alpha/beta hydrolase</fullName>
    </submittedName>
</protein>
<sequence>MYTPLIASRTETIPVRGLTYHVHRWGQNTNASAPVLVLLHGWADVGASYQFIVDALGESWVGERAVIAPDWRGFGATQPPSPVDTYWFADYFADLEVLLDHYAGDGHPVDMVGHSMGGNVAMLYAGIRPERIRRLVNLEGFGLPDGRPEQAPKKLRTWLNETAQRRNGEITIKPYASREAVAQRLMKTNPRLSLDKALWLAGVWAKQALDGQWHLLVDPAHKISSHTVYRTDEALAIYREITAPVLAIEATECSLTSFWGGRYTLEQYHQRLAQIRQHTIKTVDDAGHNLQHDQPELIAQWMKTFFA</sequence>
<dbReference type="GO" id="GO:0046464">
    <property type="term" value="P:acylglycerol catabolic process"/>
    <property type="evidence" value="ECO:0007669"/>
    <property type="project" value="TreeGrafter"/>
</dbReference>
<evidence type="ECO:0000259" key="1">
    <source>
        <dbReference type="Pfam" id="PF00561"/>
    </source>
</evidence>
<dbReference type="SUPFAM" id="SSF53474">
    <property type="entry name" value="alpha/beta-Hydrolases"/>
    <property type="match status" value="1"/>
</dbReference>
<dbReference type="OrthoDB" id="149912at2"/>
<accession>A0A4S8FAC5</accession>
<dbReference type="PRINTS" id="PR00412">
    <property type="entry name" value="EPOXHYDRLASE"/>
</dbReference>
<dbReference type="AlphaFoldDB" id="A0A4S8FAC5"/>
<dbReference type="RefSeq" id="WP_136572419.1">
    <property type="nucleotide sequence ID" value="NZ_STFG01000002.1"/>
</dbReference>
<dbReference type="InterPro" id="IPR029058">
    <property type="entry name" value="AB_hydrolase_fold"/>
</dbReference>
<dbReference type="EMBL" id="STFG01000002">
    <property type="protein sequence ID" value="THU04523.1"/>
    <property type="molecule type" value="Genomic_DNA"/>
</dbReference>
<evidence type="ECO:0000313" key="3">
    <source>
        <dbReference type="Proteomes" id="UP000308917"/>
    </source>
</evidence>
<reference evidence="2 3" key="1">
    <citation type="journal article" date="2015" name="Antonie Van Leeuwenhoek">
        <title>Lampropedia puyangensis sp. nov., isolated from symptomatic bark of Populus ? euramericana canker and emended description of Lampropedia hyalina (Ehrenberg 1832) Lee et al. 2004.</title>
        <authorList>
            <person name="Li Y."/>
            <person name="Wang T."/>
            <person name="Piao C.G."/>
            <person name="Wang L.F."/>
            <person name="Tian G.Z."/>
            <person name="Zhu T.H."/>
            <person name="Guo M.W."/>
        </authorList>
    </citation>
    <scope>NUCLEOTIDE SEQUENCE [LARGE SCALE GENOMIC DNA]</scope>
    <source>
        <strain evidence="2 3">2-bin</strain>
    </source>
</reference>
<organism evidence="2 3">
    <name type="scientific">Lampropedia puyangensis</name>
    <dbReference type="NCBI Taxonomy" id="1330072"/>
    <lineage>
        <taxon>Bacteria</taxon>
        <taxon>Pseudomonadati</taxon>
        <taxon>Pseudomonadota</taxon>
        <taxon>Betaproteobacteria</taxon>
        <taxon>Burkholderiales</taxon>
        <taxon>Comamonadaceae</taxon>
        <taxon>Lampropedia</taxon>
    </lineage>
</organism>
<name>A0A4S8FAC5_9BURK</name>
<proteinExistence type="predicted"/>
<dbReference type="PANTHER" id="PTHR43798">
    <property type="entry name" value="MONOACYLGLYCEROL LIPASE"/>
    <property type="match status" value="1"/>
</dbReference>